<reference evidence="8 9" key="1">
    <citation type="submission" date="2018-07" db="EMBL/GenBank/DDBJ databases">
        <title>Genomic and Epidemiologic Investigation of an Indolent Hospital Outbreak.</title>
        <authorList>
            <person name="Johnson R.C."/>
            <person name="Deming C."/>
            <person name="Conlan S."/>
            <person name="Zellmer C.J."/>
            <person name="Michelin A.V."/>
            <person name="Lee-Lin S."/>
            <person name="Thomas P.J."/>
            <person name="Park M."/>
            <person name="Weingarten R.A."/>
            <person name="Less J."/>
            <person name="Dekker J.P."/>
            <person name="Frank K.M."/>
            <person name="Musser K.A."/>
            <person name="Mcquiston J.R."/>
            <person name="Henderson D.K."/>
            <person name="Lau A.F."/>
            <person name="Palmore T.N."/>
            <person name="Segre J.A."/>
        </authorList>
    </citation>
    <scope>NUCLEOTIDE SEQUENCE [LARGE SCALE GENOMIC DNA]</scope>
    <source>
        <strain evidence="8 9">SK-NIH.Env10_0317</strain>
    </source>
</reference>
<dbReference type="Pfam" id="PF00589">
    <property type="entry name" value="Phage_integrase"/>
    <property type="match status" value="1"/>
</dbReference>
<dbReference type="RefSeq" id="WP_083629622.1">
    <property type="nucleotide sequence ID" value="NZ_CP018820.1"/>
</dbReference>
<keyword evidence="4" id="KW-0233">DNA recombination</keyword>
<keyword evidence="3 5" id="KW-0238">DNA-binding</keyword>
<sequence>MALWKRANTYFVDITAPDGSRIRHSTGTTDREKAKEYHDKLKAQLWDLTRLKQKPKRTWDEAALRWLKEKAHKKSYRGDVQIIRWFTGYLRGKTLDQIDRSLIDGLVTRHIHGSDRTKDIYVALIRAMFRRAMREWEWIDSVPAFKTYSRGGKVRVRWITEAQAERLLAELPDHQREVVVFALATGLRQGNVLDLTWDQVHLHRRMAMVEHGDTKNGDALGVPLNDLAMAVLERQQGKHETNVFTFRGEPLRSANTRAWRKALVRAGITNFRWHDLRHTWASWLRQNDVPTWVLQELGGWKSESMVRRYAHMSVKHLQPYADQLTFTPQTGISGKAQKTAEAYVTKSPTSPQGTMLILASQDDKSLI</sequence>
<evidence type="ECO:0000256" key="4">
    <source>
        <dbReference type="ARBA" id="ARBA00023172"/>
    </source>
</evidence>
<dbReference type="PROSITE" id="PS51898">
    <property type="entry name" value="TYR_RECOMBINASE"/>
    <property type="match status" value="1"/>
</dbReference>
<dbReference type="GO" id="GO:0015074">
    <property type="term" value="P:DNA integration"/>
    <property type="evidence" value="ECO:0007669"/>
    <property type="project" value="UniProtKB-KW"/>
</dbReference>
<comment type="caution">
    <text evidence="8">The sequence shown here is derived from an EMBL/GenBank/DDBJ whole genome shotgun (WGS) entry which is preliminary data.</text>
</comment>
<gene>
    <name evidence="8" type="ORF">CA257_07785</name>
</gene>
<dbReference type="InterPro" id="IPR050090">
    <property type="entry name" value="Tyrosine_recombinase_XerCD"/>
</dbReference>
<dbReference type="GO" id="GO:0003677">
    <property type="term" value="F:DNA binding"/>
    <property type="evidence" value="ECO:0007669"/>
    <property type="project" value="UniProtKB-UniRule"/>
</dbReference>
<dbReference type="InterPro" id="IPR011010">
    <property type="entry name" value="DNA_brk_join_enz"/>
</dbReference>
<dbReference type="InterPro" id="IPR002104">
    <property type="entry name" value="Integrase_catalytic"/>
</dbReference>
<evidence type="ECO:0000259" key="7">
    <source>
        <dbReference type="PROSITE" id="PS51900"/>
    </source>
</evidence>
<proteinExistence type="inferred from homology"/>
<dbReference type="InterPro" id="IPR013762">
    <property type="entry name" value="Integrase-like_cat_sf"/>
</dbReference>
<accession>A0AAJ4S474</accession>
<dbReference type="GeneID" id="44133481"/>
<dbReference type="PROSITE" id="PS51900">
    <property type="entry name" value="CB"/>
    <property type="match status" value="1"/>
</dbReference>
<dbReference type="EMBL" id="QQWO01000005">
    <property type="protein sequence ID" value="RSV04796.1"/>
    <property type="molecule type" value="Genomic_DNA"/>
</dbReference>
<dbReference type="Gene3D" id="1.10.443.10">
    <property type="entry name" value="Intergrase catalytic core"/>
    <property type="match status" value="1"/>
</dbReference>
<evidence type="ECO:0000256" key="1">
    <source>
        <dbReference type="ARBA" id="ARBA00008857"/>
    </source>
</evidence>
<comment type="similarity">
    <text evidence="1">Belongs to the 'phage' integrase family.</text>
</comment>
<evidence type="ECO:0000256" key="2">
    <source>
        <dbReference type="ARBA" id="ARBA00022908"/>
    </source>
</evidence>
<feature type="domain" description="Core-binding (CB)" evidence="7">
    <location>
        <begin position="57"/>
        <end position="133"/>
    </location>
</feature>
<protein>
    <submittedName>
        <fullName evidence="8">Site-specific integrase</fullName>
    </submittedName>
</protein>
<dbReference type="InterPro" id="IPR010998">
    <property type="entry name" value="Integrase_recombinase_N"/>
</dbReference>
<evidence type="ECO:0000256" key="5">
    <source>
        <dbReference type="PROSITE-ProRule" id="PRU01248"/>
    </source>
</evidence>
<name>A0AAJ4S474_9SPHN</name>
<dbReference type="Proteomes" id="UP000286681">
    <property type="component" value="Unassembled WGS sequence"/>
</dbReference>
<dbReference type="CDD" id="cd00796">
    <property type="entry name" value="INT_Rci_Hp1_C"/>
    <property type="match status" value="1"/>
</dbReference>
<organism evidence="8 9">
    <name type="scientific">Sphingomonas koreensis</name>
    <dbReference type="NCBI Taxonomy" id="93064"/>
    <lineage>
        <taxon>Bacteria</taxon>
        <taxon>Pseudomonadati</taxon>
        <taxon>Pseudomonadota</taxon>
        <taxon>Alphaproteobacteria</taxon>
        <taxon>Sphingomonadales</taxon>
        <taxon>Sphingomonadaceae</taxon>
        <taxon>Sphingomonas</taxon>
    </lineage>
</organism>
<dbReference type="PANTHER" id="PTHR30349">
    <property type="entry name" value="PHAGE INTEGRASE-RELATED"/>
    <property type="match status" value="1"/>
</dbReference>
<evidence type="ECO:0000313" key="9">
    <source>
        <dbReference type="Proteomes" id="UP000286681"/>
    </source>
</evidence>
<dbReference type="Gene3D" id="1.10.150.130">
    <property type="match status" value="1"/>
</dbReference>
<dbReference type="AlphaFoldDB" id="A0AAJ4S474"/>
<evidence type="ECO:0000259" key="6">
    <source>
        <dbReference type="PROSITE" id="PS51898"/>
    </source>
</evidence>
<evidence type="ECO:0000313" key="8">
    <source>
        <dbReference type="EMBL" id="RSV04796.1"/>
    </source>
</evidence>
<dbReference type="PANTHER" id="PTHR30349:SF64">
    <property type="entry name" value="PROPHAGE INTEGRASE INTD-RELATED"/>
    <property type="match status" value="1"/>
</dbReference>
<dbReference type="GO" id="GO:0006310">
    <property type="term" value="P:DNA recombination"/>
    <property type="evidence" value="ECO:0007669"/>
    <property type="project" value="UniProtKB-KW"/>
</dbReference>
<dbReference type="SUPFAM" id="SSF56349">
    <property type="entry name" value="DNA breaking-rejoining enzymes"/>
    <property type="match status" value="1"/>
</dbReference>
<feature type="domain" description="Tyr recombinase" evidence="6">
    <location>
        <begin position="154"/>
        <end position="322"/>
    </location>
</feature>
<keyword evidence="2" id="KW-0229">DNA integration</keyword>
<evidence type="ECO:0000256" key="3">
    <source>
        <dbReference type="ARBA" id="ARBA00023125"/>
    </source>
</evidence>
<dbReference type="InterPro" id="IPR044068">
    <property type="entry name" value="CB"/>
</dbReference>